<dbReference type="PANTHER" id="PTHR12189">
    <property type="entry name" value="MRNA GUANINE-7- METHYLTRANSFERASE"/>
    <property type="match status" value="1"/>
</dbReference>
<feature type="domain" description="MRNA cap 0 methyltransferase" evidence="9">
    <location>
        <begin position="1"/>
        <end position="214"/>
    </location>
</feature>
<evidence type="ECO:0000256" key="5">
    <source>
        <dbReference type="ARBA" id="ARBA00022884"/>
    </source>
</evidence>
<gene>
    <name evidence="10" type="ORF">CM83_102442</name>
</gene>
<feature type="non-terminal residue" evidence="10">
    <location>
        <position position="214"/>
    </location>
</feature>
<keyword evidence="8" id="KW-1133">Transmembrane helix</keyword>
<dbReference type="InterPro" id="IPR039753">
    <property type="entry name" value="RG7MT1"/>
</dbReference>
<feature type="transmembrane region" description="Helical" evidence="8">
    <location>
        <begin position="179"/>
        <end position="204"/>
    </location>
</feature>
<evidence type="ECO:0000256" key="8">
    <source>
        <dbReference type="SAM" id="Phobius"/>
    </source>
</evidence>
<keyword evidence="2 10" id="KW-0489">Methyltransferase</keyword>
<dbReference type="PANTHER" id="PTHR12189:SF2">
    <property type="entry name" value="MRNA CAP GUANINE-N7 METHYLTRANSFERASE"/>
    <property type="match status" value="1"/>
</dbReference>
<dbReference type="SUPFAM" id="SSF53335">
    <property type="entry name" value="S-adenosyl-L-methionine-dependent methyltransferases"/>
    <property type="match status" value="1"/>
</dbReference>
<evidence type="ECO:0000256" key="6">
    <source>
        <dbReference type="ARBA" id="ARBA00023042"/>
    </source>
</evidence>
<dbReference type="Gene3D" id="3.40.50.150">
    <property type="entry name" value="Vaccinia Virus protein VP39"/>
    <property type="match status" value="1"/>
</dbReference>
<keyword evidence="6" id="KW-0507">mRNA processing</keyword>
<evidence type="ECO:0000256" key="1">
    <source>
        <dbReference type="ARBA" id="ARBA00011926"/>
    </source>
</evidence>
<dbReference type="GO" id="GO:0005634">
    <property type="term" value="C:nucleus"/>
    <property type="evidence" value="ECO:0007669"/>
    <property type="project" value="TreeGrafter"/>
</dbReference>
<dbReference type="PROSITE" id="PS51562">
    <property type="entry name" value="RNA_CAP0_MT"/>
    <property type="match status" value="1"/>
</dbReference>
<dbReference type="Pfam" id="PF03291">
    <property type="entry name" value="mRNA_G-N7_MeTrfase"/>
    <property type="match status" value="1"/>
</dbReference>
<evidence type="ECO:0000313" key="10">
    <source>
        <dbReference type="EMBL" id="JAG23367.1"/>
    </source>
</evidence>
<dbReference type="InterPro" id="IPR029063">
    <property type="entry name" value="SAM-dependent_MTases_sf"/>
</dbReference>
<keyword evidence="3 10" id="KW-0808">Transferase</keyword>
<evidence type="ECO:0000256" key="4">
    <source>
        <dbReference type="ARBA" id="ARBA00022691"/>
    </source>
</evidence>
<dbReference type="GO" id="GO:0003723">
    <property type="term" value="F:RNA binding"/>
    <property type="evidence" value="ECO:0007669"/>
    <property type="project" value="UniProtKB-KW"/>
</dbReference>
<dbReference type="GO" id="GO:0004482">
    <property type="term" value="F:mRNA 5'-cap (guanine-N7-)-methyltransferase activity"/>
    <property type="evidence" value="ECO:0007669"/>
    <property type="project" value="UniProtKB-EC"/>
</dbReference>
<keyword evidence="4" id="KW-0949">S-adenosyl-L-methionine</keyword>
<dbReference type="InterPro" id="IPR004971">
    <property type="entry name" value="mRNA_G-N7_MeTrfase_dom"/>
</dbReference>
<keyword evidence="8" id="KW-0812">Transmembrane</keyword>
<evidence type="ECO:0000256" key="3">
    <source>
        <dbReference type="ARBA" id="ARBA00022679"/>
    </source>
</evidence>
<protein>
    <recommendedName>
        <fullName evidence="1">mRNA (guanine-N(7))-methyltransferase</fullName>
        <ecNumber evidence="1">2.1.1.56</ecNumber>
    </recommendedName>
</protein>
<proteinExistence type="predicted"/>
<reference evidence="10" key="2">
    <citation type="submission" date="2014-07" db="EMBL/GenBank/DDBJ databases">
        <authorList>
            <person name="Hull J."/>
        </authorList>
    </citation>
    <scope>NUCLEOTIDE SEQUENCE</scope>
</reference>
<evidence type="ECO:0000259" key="9">
    <source>
        <dbReference type="PROSITE" id="PS51562"/>
    </source>
</evidence>
<name>A0A0A9XRJ9_LYGHE</name>
<keyword evidence="5" id="KW-0694">RNA-binding</keyword>
<dbReference type="AlphaFoldDB" id="A0A0A9XRJ9"/>
<keyword evidence="6" id="KW-0506">mRNA capping</keyword>
<sequence length="214" mass="24638">MNNWIKTLLLQQFLQRVAEEDAVVAEYGVSILDCCGGKGGDLKKFFSNTNRVYMYVLCDISPQSVQDAIVRFNSTYLHNSTPRVFFCVADLFRHRLHNILDAAVRFDLVSVQFAFHYCFSSEVGVRMMLQNITDRLRFGGYFVATIPDYRIIFERLRLHRSNSFGNSIYNLRFNSTIQFLQVCLFPVSVLCLYCVCTVSVLYLYCVCAVSVLCL</sequence>
<evidence type="ECO:0000256" key="7">
    <source>
        <dbReference type="ARBA" id="ARBA00044712"/>
    </source>
</evidence>
<dbReference type="CDD" id="cd02440">
    <property type="entry name" value="AdoMet_MTases"/>
    <property type="match status" value="1"/>
</dbReference>
<dbReference type="EC" id="2.1.1.56" evidence="1"/>
<evidence type="ECO:0000256" key="2">
    <source>
        <dbReference type="ARBA" id="ARBA00022603"/>
    </source>
</evidence>
<accession>A0A0A9XRJ9</accession>
<reference evidence="10" key="1">
    <citation type="journal article" date="2014" name="PLoS ONE">
        <title>Transcriptome-Based Identification of ABC Transporters in the Western Tarnished Plant Bug Lygus hesperus.</title>
        <authorList>
            <person name="Hull J.J."/>
            <person name="Chaney K."/>
            <person name="Geib S.M."/>
            <person name="Fabrick J.A."/>
            <person name="Brent C.S."/>
            <person name="Walsh D."/>
            <person name="Lavine L.C."/>
        </authorList>
    </citation>
    <scope>NUCLEOTIDE SEQUENCE</scope>
</reference>
<dbReference type="EMBL" id="GBHO01020237">
    <property type="protein sequence ID" value="JAG23367.1"/>
    <property type="molecule type" value="Transcribed_RNA"/>
</dbReference>
<organism evidence="10">
    <name type="scientific">Lygus hesperus</name>
    <name type="common">Western plant bug</name>
    <dbReference type="NCBI Taxonomy" id="30085"/>
    <lineage>
        <taxon>Eukaryota</taxon>
        <taxon>Metazoa</taxon>
        <taxon>Ecdysozoa</taxon>
        <taxon>Arthropoda</taxon>
        <taxon>Hexapoda</taxon>
        <taxon>Insecta</taxon>
        <taxon>Pterygota</taxon>
        <taxon>Neoptera</taxon>
        <taxon>Paraneoptera</taxon>
        <taxon>Hemiptera</taxon>
        <taxon>Heteroptera</taxon>
        <taxon>Panheteroptera</taxon>
        <taxon>Cimicomorpha</taxon>
        <taxon>Miridae</taxon>
        <taxon>Mirini</taxon>
        <taxon>Lygus</taxon>
    </lineage>
</organism>
<keyword evidence="8" id="KW-0472">Membrane</keyword>
<comment type="catalytic activity">
    <reaction evidence="7">
        <text>a 5'-end (5'-triphosphoguanosine)-ribonucleoside in mRNA + S-adenosyl-L-methionine = a 5'-end (N(7)-methyl 5'-triphosphoguanosine)-ribonucleoside in mRNA + S-adenosyl-L-homocysteine</text>
        <dbReference type="Rhea" id="RHEA:67008"/>
        <dbReference type="Rhea" id="RHEA-COMP:17166"/>
        <dbReference type="Rhea" id="RHEA-COMP:17167"/>
        <dbReference type="ChEBI" id="CHEBI:57856"/>
        <dbReference type="ChEBI" id="CHEBI:59789"/>
        <dbReference type="ChEBI" id="CHEBI:156461"/>
        <dbReference type="ChEBI" id="CHEBI:167617"/>
        <dbReference type="EC" id="2.1.1.56"/>
    </reaction>
</comment>